<comment type="caution">
    <text evidence="5">The sequence shown here is derived from an EMBL/GenBank/DDBJ whole genome shotgun (WGS) entry which is preliminary data.</text>
</comment>
<evidence type="ECO:0000313" key="5">
    <source>
        <dbReference type="EMBL" id="RVW10760.1"/>
    </source>
</evidence>
<dbReference type="InterPro" id="IPR014729">
    <property type="entry name" value="Rossmann-like_a/b/a_fold"/>
</dbReference>
<dbReference type="PRINTS" id="PR01438">
    <property type="entry name" value="UNVRSLSTRESS"/>
</dbReference>
<evidence type="ECO:0000256" key="1">
    <source>
        <dbReference type="ARBA" id="ARBA00008791"/>
    </source>
</evidence>
<sequence>MTAQGKQNGAEEPSIARDANAVIVGVDGSESAEAAVRWAARMCADRNLSLRIIHALNFSPYTYGAPYLDVAGIYDWMEDEGKEVLSRAAAVAREVSADLDISTEISTLGGARWLVSLSEDSRALVLGASGSGAAGGIGSTAVNAASHGVCPVVVVHQRDGEVPQEGPVVVGIDGSPTSERATGLAFEEAAQRGVPLVAIHAWSDTPHGTLAGGRSAIRDPRAFEDAEHEVLSERLAGWCERYPDVEVQRELYIDGPRTHLLAWSQKAQLVVVGSRGRGGFRGLLLGSTSNELVQKAQCPVMVVRPARS</sequence>
<accession>A0A3S3ED73</accession>
<dbReference type="EMBL" id="RKLP01000002">
    <property type="protein sequence ID" value="RVW10760.1"/>
    <property type="molecule type" value="Genomic_DNA"/>
</dbReference>
<protein>
    <submittedName>
        <fullName evidence="5">Universal stress protein</fullName>
    </submittedName>
</protein>
<dbReference type="AlphaFoldDB" id="A0A3S3ED73"/>
<name>A0A3S3ED73_9NOCA</name>
<dbReference type="InterPro" id="IPR006015">
    <property type="entry name" value="Universal_stress_UspA"/>
</dbReference>
<organism evidence="5 6">
    <name type="scientific">Prescottella agglutinans</name>
    <dbReference type="NCBI Taxonomy" id="1644129"/>
    <lineage>
        <taxon>Bacteria</taxon>
        <taxon>Bacillati</taxon>
        <taxon>Actinomycetota</taxon>
        <taxon>Actinomycetes</taxon>
        <taxon>Mycobacteriales</taxon>
        <taxon>Nocardiaceae</taxon>
        <taxon>Prescottella</taxon>
    </lineage>
</organism>
<dbReference type="Proteomes" id="UP000286208">
    <property type="component" value="Unassembled WGS sequence"/>
</dbReference>
<dbReference type="PANTHER" id="PTHR46268">
    <property type="entry name" value="STRESS RESPONSE PROTEIN NHAX"/>
    <property type="match status" value="1"/>
</dbReference>
<keyword evidence="2" id="KW-0547">Nucleotide-binding</keyword>
<dbReference type="SUPFAM" id="SSF52402">
    <property type="entry name" value="Adenine nucleotide alpha hydrolases-like"/>
    <property type="match status" value="2"/>
</dbReference>
<dbReference type="InterPro" id="IPR006016">
    <property type="entry name" value="UspA"/>
</dbReference>
<keyword evidence="6" id="KW-1185">Reference proteome</keyword>
<dbReference type="Gene3D" id="3.40.50.620">
    <property type="entry name" value="HUPs"/>
    <property type="match status" value="2"/>
</dbReference>
<evidence type="ECO:0000256" key="3">
    <source>
        <dbReference type="ARBA" id="ARBA00022840"/>
    </source>
</evidence>
<reference evidence="5 6" key="1">
    <citation type="submission" date="2018-11" db="EMBL/GenBank/DDBJ databases">
        <title>Rhodococcus spongicola sp. nov. and Rhodococcus xishaensis sp. nov. from marine sponges.</title>
        <authorList>
            <person name="Li L."/>
            <person name="Lin H.W."/>
        </authorList>
    </citation>
    <scope>NUCLEOTIDE SEQUENCE [LARGE SCALE GENOMIC DNA]</scope>
    <source>
        <strain evidence="5 6">CCTCC AB2014297</strain>
    </source>
</reference>
<proteinExistence type="inferred from homology"/>
<evidence type="ECO:0000313" key="6">
    <source>
        <dbReference type="Proteomes" id="UP000286208"/>
    </source>
</evidence>
<feature type="domain" description="UspA" evidence="4">
    <location>
        <begin position="22"/>
        <end position="156"/>
    </location>
</feature>
<evidence type="ECO:0000259" key="4">
    <source>
        <dbReference type="Pfam" id="PF00582"/>
    </source>
</evidence>
<dbReference type="PANTHER" id="PTHR46268:SF27">
    <property type="entry name" value="UNIVERSAL STRESS PROTEIN RV2623"/>
    <property type="match status" value="1"/>
</dbReference>
<dbReference type="GO" id="GO:0005524">
    <property type="term" value="F:ATP binding"/>
    <property type="evidence" value="ECO:0007669"/>
    <property type="project" value="UniProtKB-KW"/>
</dbReference>
<gene>
    <name evidence="5" type="ORF">EGT67_06350</name>
</gene>
<dbReference type="OrthoDB" id="3174546at2"/>
<feature type="domain" description="UspA" evidence="4">
    <location>
        <begin position="167"/>
        <end position="304"/>
    </location>
</feature>
<dbReference type="RefSeq" id="WP_127915203.1">
    <property type="nucleotide sequence ID" value="NZ_RKLP01000002.1"/>
</dbReference>
<keyword evidence="3" id="KW-0067">ATP-binding</keyword>
<evidence type="ECO:0000256" key="2">
    <source>
        <dbReference type="ARBA" id="ARBA00022741"/>
    </source>
</evidence>
<dbReference type="Pfam" id="PF00582">
    <property type="entry name" value="Usp"/>
    <property type="match status" value="2"/>
</dbReference>
<comment type="similarity">
    <text evidence="1">Belongs to the universal stress protein A family.</text>
</comment>